<protein>
    <recommendedName>
        <fullName evidence="6">J domain-containing protein</fullName>
    </recommendedName>
</protein>
<evidence type="ECO:0000313" key="5">
    <source>
        <dbReference type="Proteomes" id="UP000789595"/>
    </source>
</evidence>
<feature type="domain" description="CS" evidence="3">
    <location>
        <begin position="554"/>
        <end position="645"/>
    </location>
</feature>
<dbReference type="OrthoDB" id="164807at2759"/>
<accession>A0A8J2SYW9</accession>
<evidence type="ECO:0000313" key="4">
    <source>
        <dbReference type="EMBL" id="CAH0378361.1"/>
    </source>
</evidence>
<dbReference type="AlphaFoldDB" id="A0A8J2SYW9"/>
<dbReference type="SMART" id="SM00271">
    <property type="entry name" value="DnaJ"/>
    <property type="match status" value="1"/>
</dbReference>
<dbReference type="GO" id="GO:0042026">
    <property type="term" value="P:protein refolding"/>
    <property type="evidence" value="ECO:0007669"/>
    <property type="project" value="TreeGrafter"/>
</dbReference>
<dbReference type="PANTHER" id="PTHR43096">
    <property type="entry name" value="DNAJ HOMOLOG 1, MITOCHONDRIAL-RELATED"/>
    <property type="match status" value="1"/>
</dbReference>
<dbReference type="SUPFAM" id="SSF49764">
    <property type="entry name" value="HSP20-like chaperones"/>
    <property type="match status" value="2"/>
</dbReference>
<evidence type="ECO:0000259" key="3">
    <source>
        <dbReference type="PROSITE" id="PS51203"/>
    </source>
</evidence>
<evidence type="ECO:0000259" key="2">
    <source>
        <dbReference type="PROSITE" id="PS50076"/>
    </source>
</evidence>
<keyword evidence="5" id="KW-1185">Reference proteome</keyword>
<comment type="caution">
    <text evidence="4">The sequence shown here is derived from an EMBL/GenBank/DDBJ whole genome shotgun (WGS) entry which is preliminary data.</text>
</comment>
<dbReference type="InterPro" id="IPR001623">
    <property type="entry name" value="DnaJ_domain"/>
</dbReference>
<dbReference type="Gene3D" id="1.10.287.110">
    <property type="entry name" value="DnaJ domain"/>
    <property type="match status" value="1"/>
</dbReference>
<gene>
    <name evidence="4" type="ORF">PECAL_5P28710</name>
</gene>
<dbReference type="PROSITE" id="PS50076">
    <property type="entry name" value="DNAJ_2"/>
    <property type="match status" value="1"/>
</dbReference>
<proteinExistence type="predicted"/>
<dbReference type="Proteomes" id="UP000789595">
    <property type="component" value="Unassembled WGS sequence"/>
</dbReference>
<feature type="domain" description="J" evidence="2">
    <location>
        <begin position="10"/>
        <end position="78"/>
    </location>
</feature>
<sequence length="655" mass="73761">MDAAWALPESPYDLLGVADDCSTADVKKAYRDMARLFHPDRNTDAKDIETRTAHFLKIKKAYETLQDPGSRKLYDGCLLARERLVRKNLYKYAVSNTPEFRDVVDAQFADAVLDPERDVAGDALVLCCESCGAPSKFRCSICDRLVCAFCQLKQHAFDGIPPHYPAKYTPRYRRQIESDGRLRRLLDHQKEVGDRPWAKSDSDRVSARRRVALLKKKSDGDDRAPLSLTYGWCQTQACVYVAVFVPGLCADDDAVRVALTNNRLSVGPRHGQPIVDQPLSNQAMGALECVVFGSAEVALVRAQKANLGEVWRELFEGDSLLLRDAGDHDQHVWWRDSGEPSAVDFREPEPTFGVDVFVPRNCKVEDLEVELTARHLSVKVEGWGVFRRHWAYTCRSDEASWHLLDDDGRRKVRVDCRFRGLPTNGPKTKEPDAVPKDAVKQLFVEDTDDYSTLAVAQVGAWLDVGATFSKEEDLLPAAQKLLKAMRRERPREDRKKPLEPPFSSLDVDLEDVRRWHSRESILREDAWVSSHAPSTKTAASVYEAPLPPPPSISREITTFAWDEQGSTVKLYLSLGQFVDELVSSDVSVRFSSGSVRVRIGDLTFERKLFAPVKPSKCGFKVHEERCCVVVSLRKKRKEEVWPSLVADVNADPCAA</sequence>
<evidence type="ECO:0000256" key="1">
    <source>
        <dbReference type="ARBA" id="ARBA00023186"/>
    </source>
</evidence>
<organism evidence="4 5">
    <name type="scientific">Pelagomonas calceolata</name>
    <dbReference type="NCBI Taxonomy" id="35677"/>
    <lineage>
        <taxon>Eukaryota</taxon>
        <taxon>Sar</taxon>
        <taxon>Stramenopiles</taxon>
        <taxon>Ochrophyta</taxon>
        <taxon>Pelagophyceae</taxon>
        <taxon>Pelagomonadales</taxon>
        <taxon>Pelagomonadaceae</taxon>
        <taxon>Pelagomonas</taxon>
    </lineage>
</organism>
<dbReference type="PROSITE" id="PS51203">
    <property type="entry name" value="CS"/>
    <property type="match status" value="1"/>
</dbReference>
<dbReference type="PANTHER" id="PTHR43096:SF52">
    <property type="entry name" value="DNAJ HOMOLOG 1, MITOCHONDRIAL-RELATED"/>
    <property type="match status" value="1"/>
</dbReference>
<dbReference type="Gene3D" id="2.60.40.790">
    <property type="match status" value="2"/>
</dbReference>
<dbReference type="Pfam" id="PF04969">
    <property type="entry name" value="CS"/>
    <property type="match status" value="2"/>
</dbReference>
<dbReference type="GO" id="GO:0051082">
    <property type="term" value="F:unfolded protein binding"/>
    <property type="evidence" value="ECO:0007669"/>
    <property type="project" value="TreeGrafter"/>
</dbReference>
<dbReference type="InterPro" id="IPR036869">
    <property type="entry name" value="J_dom_sf"/>
</dbReference>
<dbReference type="GO" id="GO:0005737">
    <property type="term" value="C:cytoplasm"/>
    <property type="evidence" value="ECO:0007669"/>
    <property type="project" value="TreeGrafter"/>
</dbReference>
<dbReference type="PRINTS" id="PR00625">
    <property type="entry name" value="JDOMAIN"/>
</dbReference>
<dbReference type="CDD" id="cd06463">
    <property type="entry name" value="p23_like"/>
    <property type="match status" value="1"/>
</dbReference>
<dbReference type="InterPro" id="IPR008978">
    <property type="entry name" value="HSP20-like_chaperone"/>
</dbReference>
<dbReference type="SUPFAM" id="SSF46565">
    <property type="entry name" value="Chaperone J-domain"/>
    <property type="match status" value="1"/>
</dbReference>
<dbReference type="CDD" id="cd06257">
    <property type="entry name" value="DnaJ"/>
    <property type="match status" value="1"/>
</dbReference>
<keyword evidence="1" id="KW-0143">Chaperone</keyword>
<reference evidence="4" key="1">
    <citation type="submission" date="2021-11" db="EMBL/GenBank/DDBJ databases">
        <authorList>
            <consortium name="Genoscope - CEA"/>
            <person name="William W."/>
        </authorList>
    </citation>
    <scope>NUCLEOTIDE SEQUENCE</scope>
</reference>
<dbReference type="Pfam" id="PF00226">
    <property type="entry name" value="DnaJ"/>
    <property type="match status" value="1"/>
</dbReference>
<dbReference type="EMBL" id="CAKKNE010000005">
    <property type="protein sequence ID" value="CAH0378361.1"/>
    <property type="molecule type" value="Genomic_DNA"/>
</dbReference>
<evidence type="ECO:0008006" key="6">
    <source>
        <dbReference type="Google" id="ProtNLM"/>
    </source>
</evidence>
<dbReference type="InterPro" id="IPR007052">
    <property type="entry name" value="CS_dom"/>
</dbReference>
<name>A0A8J2SYW9_9STRA</name>